<dbReference type="EMBL" id="ML986626">
    <property type="protein sequence ID" value="KAF2263412.1"/>
    <property type="molecule type" value="Genomic_DNA"/>
</dbReference>
<protein>
    <submittedName>
        <fullName evidence="2">Uncharacterized protein</fullName>
    </submittedName>
</protein>
<accession>A0A9P4N2H6</accession>
<proteinExistence type="predicted"/>
<name>A0A9P4N2H6_9PLEO</name>
<organism evidence="2 3">
    <name type="scientific">Lojkania enalia</name>
    <dbReference type="NCBI Taxonomy" id="147567"/>
    <lineage>
        <taxon>Eukaryota</taxon>
        <taxon>Fungi</taxon>
        <taxon>Dikarya</taxon>
        <taxon>Ascomycota</taxon>
        <taxon>Pezizomycotina</taxon>
        <taxon>Dothideomycetes</taxon>
        <taxon>Pleosporomycetidae</taxon>
        <taxon>Pleosporales</taxon>
        <taxon>Pleosporales incertae sedis</taxon>
        <taxon>Lojkania</taxon>
    </lineage>
</organism>
<evidence type="ECO:0000313" key="2">
    <source>
        <dbReference type="EMBL" id="KAF2263412.1"/>
    </source>
</evidence>
<sequence length="266" mass="29361">MPCVRSNWRRGPKFNLMICSLVRSRVRRALVRWASCSKQDSGSTDAPFCRYPISLARAPRPNPLARTPSIILTGKGRVLVLIAGPNFCSAAKFEPSWTTPPKSPDMYCMYCTSIHNVHGARYVEVGATSMWTPPQHHIGAQPARPMHCYCTASSVRASPAFRHRARHTPALLNPNIAGKSPRSNRTLLLLVPYPPSPTPRWNPATQQVLVDMQARSSVREPVIDKPGITIRSSAVQLSIESEHHPSQSSRFHSAGMSKVASNTLLP</sequence>
<feature type="region of interest" description="Disordered" evidence="1">
    <location>
        <begin position="238"/>
        <end position="266"/>
    </location>
</feature>
<reference evidence="3" key="1">
    <citation type="journal article" date="2020" name="Stud. Mycol.">
        <title>101 Dothideomycetes genomes: A test case for predicting lifestyles and emergence of pathogens.</title>
        <authorList>
            <person name="Haridas S."/>
            <person name="Albert R."/>
            <person name="Binder M."/>
            <person name="Bloem J."/>
            <person name="LaButti K."/>
            <person name="Salamov A."/>
            <person name="Andreopoulos B."/>
            <person name="Baker S."/>
            <person name="Barry K."/>
            <person name="Bills G."/>
            <person name="Bluhm B."/>
            <person name="Cannon C."/>
            <person name="Castanera R."/>
            <person name="Culley D."/>
            <person name="Daum C."/>
            <person name="Ezra D."/>
            <person name="Gonzalez J."/>
            <person name="Henrissat B."/>
            <person name="Kuo A."/>
            <person name="Liang C."/>
            <person name="Lipzen A."/>
            <person name="Lutzoni F."/>
            <person name="Magnuson J."/>
            <person name="Mondo S."/>
            <person name="Nolan M."/>
            <person name="Ohm R."/>
            <person name="Pangilinan J."/>
            <person name="Park H.-J."/>
            <person name="Ramirez L."/>
            <person name="Alfaro M."/>
            <person name="Sun H."/>
            <person name="Tritt A."/>
            <person name="Yoshinaga Y."/>
            <person name="Zwiers L.-H."/>
            <person name="Turgeon B."/>
            <person name="Goodwin S."/>
            <person name="Spatafora J."/>
            <person name="Crous P."/>
            <person name="Grigoriev I."/>
        </authorList>
    </citation>
    <scope>NUCLEOTIDE SEQUENCE [LARGE SCALE GENOMIC DNA]</scope>
    <source>
        <strain evidence="3">CBS 304.66</strain>
    </source>
</reference>
<dbReference type="Proteomes" id="UP000800093">
    <property type="component" value="Unassembled WGS sequence"/>
</dbReference>
<dbReference type="AlphaFoldDB" id="A0A9P4N2H6"/>
<comment type="caution">
    <text evidence="2">The sequence shown here is derived from an EMBL/GenBank/DDBJ whole genome shotgun (WGS) entry which is preliminary data.</text>
</comment>
<evidence type="ECO:0000256" key="1">
    <source>
        <dbReference type="SAM" id="MobiDB-lite"/>
    </source>
</evidence>
<gene>
    <name evidence="2" type="ORF">CC78DRAFT_603860</name>
</gene>
<evidence type="ECO:0000313" key="3">
    <source>
        <dbReference type="Proteomes" id="UP000800093"/>
    </source>
</evidence>
<keyword evidence="3" id="KW-1185">Reference proteome</keyword>